<gene>
    <name evidence="1" type="ORF">CN980_31460</name>
</gene>
<evidence type="ECO:0000313" key="1">
    <source>
        <dbReference type="EMBL" id="PGO57900.1"/>
    </source>
</evidence>
<reference evidence="1 2" key="1">
    <citation type="submission" date="2017-09" db="EMBL/GenBank/DDBJ databases">
        <title>Large-scale bioinformatics analysis of Bacillus genomes uncovers conserved roles of natural products in bacterial physiology.</title>
        <authorList>
            <consortium name="Agbiome Team Llc"/>
            <person name="Bleich R.M."/>
            <person name="Grubbs K.J."/>
            <person name="Santa Maria K.C."/>
            <person name="Allen S.E."/>
            <person name="Farag S."/>
            <person name="Shank E.A."/>
            <person name="Bowers A."/>
        </authorList>
    </citation>
    <scope>NUCLEOTIDE SEQUENCE [LARGE SCALE GENOMIC DNA]</scope>
    <source>
        <strain evidence="1 2">AFS049141</strain>
    </source>
</reference>
<sequence>MDKENEKHNLSIINNQSKNIDTYVESIIDIVPFLHNSHYVDKVEEKIEVAEKEGKSKYTYLSDMEVIYHFVHLQKDMDEKKNRKEDTKKSYISEILSFCQCMVQHAEEF</sequence>
<dbReference type="AlphaFoldDB" id="A0A9X7C586"/>
<dbReference type="EMBL" id="NUIQ01000396">
    <property type="protein sequence ID" value="PGO57900.1"/>
    <property type="molecule type" value="Genomic_DNA"/>
</dbReference>
<protein>
    <submittedName>
        <fullName evidence="1">Integrase</fullName>
    </submittedName>
</protein>
<name>A0A9X7C586_BACCE</name>
<proteinExistence type="predicted"/>
<feature type="non-terminal residue" evidence="1">
    <location>
        <position position="109"/>
    </location>
</feature>
<organism evidence="1 2">
    <name type="scientific">Bacillus cereus</name>
    <dbReference type="NCBI Taxonomy" id="1396"/>
    <lineage>
        <taxon>Bacteria</taxon>
        <taxon>Bacillati</taxon>
        <taxon>Bacillota</taxon>
        <taxon>Bacilli</taxon>
        <taxon>Bacillales</taxon>
        <taxon>Bacillaceae</taxon>
        <taxon>Bacillus</taxon>
        <taxon>Bacillus cereus group</taxon>
    </lineage>
</organism>
<dbReference type="Proteomes" id="UP000223834">
    <property type="component" value="Unassembled WGS sequence"/>
</dbReference>
<evidence type="ECO:0000313" key="2">
    <source>
        <dbReference type="Proteomes" id="UP000223834"/>
    </source>
</evidence>
<accession>A0A9X7C586</accession>
<comment type="caution">
    <text evidence="1">The sequence shown here is derived from an EMBL/GenBank/DDBJ whole genome shotgun (WGS) entry which is preliminary data.</text>
</comment>